<feature type="transmembrane region" description="Helical" evidence="3">
    <location>
        <begin position="513"/>
        <end position="537"/>
    </location>
</feature>
<evidence type="ECO:0000259" key="4">
    <source>
        <dbReference type="PROSITE" id="PS50893"/>
    </source>
</evidence>
<feature type="domain" description="ABC transporter" evidence="4">
    <location>
        <begin position="2"/>
        <end position="230"/>
    </location>
</feature>
<dbReference type="HOGENOM" id="CLU_496637_0_0_14"/>
<dbReference type="KEGG" id="abra:BN85301120"/>
<dbReference type="GO" id="GO:0005524">
    <property type="term" value="F:ATP binding"/>
    <property type="evidence" value="ECO:0007669"/>
    <property type="project" value="UniProtKB-KW"/>
</dbReference>
<dbReference type="SMART" id="SM00382">
    <property type="entry name" value="AAA"/>
    <property type="match status" value="1"/>
</dbReference>
<reference evidence="5 6" key="1">
    <citation type="journal article" date="2013" name="J. Mol. Microbiol. Biotechnol.">
        <title>Analysis of the Complete Genomes of Acholeplasma brassicae , A. palmae and A. laidlawii and Their Comparison to the Obligate Parasites from ' Candidatus Phytoplasma'.</title>
        <authorList>
            <person name="Kube M."/>
            <person name="Siewert C."/>
            <person name="Migdoll A.M."/>
            <person name="Duduk B."/>
            <person name="Holz S."/>
            <person name="Rabus R."/>
            <person name="Seemuller E."/>
            <person name="Mitrovic J."/>
            <person name="Muller I."/>
            <person name="Buttner C."/>
            <person name="Reinhardt R."/>
        </authorList>
    </citation>
    <scope>NUCLEOTIDE SEQUENCE [LARGE SCALE GENOMIC DNA]</scope>
    <source>
        <strain evidence="6">0502</strain>
    </source>
</reference>
<dbReference type="PROSITE" id="PS50893">
    <property type="entry name" value="ABC_TRANSPORTER_2"/>
    <property type="match status" value="1"/>
</dbReference>
<keyword evidence="6" id="KW-1185">Reference proteome</keyword>
<dbReference type="SUPFAM" id="SSF52540">
    <property type="entry name" value="P-loop containing nucleoside triphosphate hydrolases"/>
    <property type="match status" value="1"/>
</dbReference>
<dbReference type="STRING" id="61635.BN85301120"/>
<evidence type="ECO:0000313" key="6">
    <source>
        <dbReference type="Proteomes" id="UP000032737"/>
    </source>
</evidence>
<organism evidence="5 6">
    <name type="scientific">Acholeplasma brassicae</name>
    <dbReference type="NCBI Taxonomy" id="61635"/>
    <lineage>
        <taxon>Bacteria</taxon>
        <taxon>Bacillati</taxon>
        <taxon>Mycoplasmatota</taxon>
        <taxon>Mollicutes</taxon>
        <taxon>Acholeplasmatales</taxon>
        <taxon>Acholeplasmataceae</taxon>
        <taxon>Acholeplasma</taxon>
    </lineage>
</organism>
<proteinExistence type="predicted"/>
<dbReference type="InterPro" id="IPR003439">
    <property type="entry name" value="ABC_transporter-like_ATP-bd"/>
</dbReference>
<dbReference type="PANTHER" id="PTHR43038">
    <property type="entry name" value="ATP-BINDING CASSETTE, SUB-FAMILY H, MEMBER 1"/>
    <property type="match status" value="1"/>
</dbReference>
<keyword evidence="3" id="KW-0472">Membrane</keyword>
<dbReference type="AlphaFoldDB" id="U4KQT5"/>
<dbReference type="OrthoDB" id="401136at2"/>
<dbReference type="Gene3D" id="3.40.50.300">
    <property type="entry name" value="P-loop containing nucleotide triphosphate hydrolases"/>
    <property type="match status" value="1"/>
</dbReference>
<dbReference type="Pfam" id="PF00005">
    <property type="entry name" value="ABC_tran"/>
    <property type="match status" value="1"/>
</dbReference>
<keyword evidence="3" id="KW-1133">Transmembrane helix</keyword>
<dbReference type="Proteomes" id="UP000032737">
    <property type="component" value="Chromosome"/>
</dbReference>
<evidence type="ECO:0000313" key="5">
    <source>
        <dbReference type="EMBL" id="CCV65133.1"/>
    </source>
</evidence>
<evidence type="ECO:0000256" key="1">
    <source>
        <dbReference type="ARBA" id="ARBA00022741"/>
    </source>
</evidence>
<gene>
    <name evidence="5" type="ORF">BN85301120</name>
</gene>
<dbReference type="InterPro" id="IPR003593">
    <property type="entry name" value="AAA+_ATPase"/>
</dbReference>
<dbReference type="RefSeq" id="WP_030004002.1">
    <property type="nucleotide sequence ID" value="NC_022549.1"/>
</dbReference>
<accession>U4KQT5</accession>
<keyword evidence="1" id="KW-0547">Nucleotide-binding</keyword>
<dbReference type="GO" id="GO:0016887">
    <property type="term" value="F:ATP hydrolysis activity"/>
    <property type="evidence" value="ECO:0007669"/>
    <property type="project" value="InterPro"/>
</dbReference>
<evidence type="ECO:0000256" key="2">
    <source>
        <dbReference type="ARBA" id="ARBA00022840"/>
    </source>
</evidence>
<dbReference type="PANTHER" id="PTHR43038:SF3">
    <property type="entry name" value="ABC TRANSPORTER G FAMILY MEMBER 20 ISOFORM X1"/>
    <property type="match status" value="1"/>
</dbReference>
<feature type="transmembrane region" description="Helical" evidence="3">
    <location>
        <begin position="235"/>
        <end position="257"/>
    </location>
</feature>
<sequence>MIEVKHLTKRNKEKTIIDDFSYTFLKNQVYILEGKNGTGKSTLLKLITGMIKSDDGNIIVNGINTNDDIDGDARRDLVCYIDQSIDLIHHLSIYENLVLESKVLDYQVDEVELDRLLSLFRLNHLKEKKVKHLSGGQKRIVSFIKGLLSNKMILLYDEVLSSMDNKRKEIAIALLKENKKEKTIIITSNDELMIGTKVTLSEKSTASVGETIPYQKRVVNKDFVFRQKQVSKERVLLYSLFVIFMAVFSLTMNISFYNQGSHLHQTFLKEENKHVLINNSKLTSLDSVELHNHSLYEIERTTLEINESLKSYVIGYSNDLNDNEIYLIEAMGDDYGLAINDEFIINNKTYVIKDIYASLERITQPVIFFSIDQTFADGVKLNQYASYQPSKEMFDYAYQNGIFSGIIFLGNDSIDLSINQMKVYQIGLYFVFAFLGLSVLILGYLSFSNTRSSLYRVLYVMSSMGVDDHTINQVHKKQLKVLLFFSYIIGFLVSLGLVYIMNQYFRSANQLAINLIGFSGLGIVIPLFFFVLMYVLLGYKKVQVRGLY</sequence>
<evidence type="ECO:0000256" key="3">
    <source>
        <dbReference type="SAM" id="Phobius"/>
    </source>
</evidence>
<feature type="transmembrane region" description="Helical" evidence="3">
    <location>
        <begin position="426"/>
        <end position="447"/>
    </location>
</feature>
<dbReference type="EMBL" id="FO681348">
    <property type="protein sequence ID" value="CCV65133.1"/>
    <property type="molecule type" value="Genomic_DNA"/>
</dbReference>
<keyword evidence="2 5" id="KW-0067">ATP-binding</keyword>
<feature type="transmembrane region" description="Helical" evidence="3">
    <location>
        <begin position="481"/>
        <end position="501"/>
    </location>
</feature>
<keyword evidence="3" id="KW-0812">Transmembrane</keyword>
<dbReference type="InterPro" id="IPR027417">
    <property type="entry name" value="P-loop_NTPase"/>
</dbReference>
<name>U4KQT5_9MOLU</name>
<protein>
    <submittedName>
        <fullName evidence="5">Similar to amino acid ABC transporter, ATP-binding protein</fullName>
    </submittedName>
</protein>